<evidence type="ECO:0000313" key="2">
    <source>
        <dbReference type="Proteomes" id="UP000824193"/>
    </source>
</evidence>
<name>A0A9D1V2A5_9FIRM</name>
<comment type="caution">
    <text evidence="1">The sequence shown here is derived from an EMBL/GenBank/DDBJ whole genome shotgun (WGS) entry which is preliminary data.</text>
</comment>
<dbReference type="Pfam" id="PF07009">
    <property type="entry name" value="NusG_II"/>
    <property type="match status" value="1"/>
</dbReference>
<dbReference type="Proteomes" id="UP000824193">
    <property type="component" value="Unassembled WGS sequence"/>
</dbReference>
<dbReference type="EMBL" id="DXFW01000004">
    <property type="protein sequence ID" value="HIX04806.1"/>
    <property type="molecule type" value="Genomic_DNA"/>
</dbReference>
<protein>
    <submittedName>
        <fullName evidence="1">NusG domain II-containing protein</fullName>
    </submittedName>
</protein>
<reference evidence="1" key="2">
    <citation type="submission" date="2021-04" db="EMBL/GenBank/DDBJ databases">
        <authorList>
            <person name="Gilroy R."/>
        </authorList>
    </citation>
    <scope>NUCLEOTIDE SEQUENCE</scope>
    <source>
        <strain evidence="1">2239</strain>
    </source>
</reference>
<dbReference type="Gene3D" id="2.60.320.10">
    <property type="entry name" value="N-utilization substance G protein NusG, insert domain"/>
    <property type="match status" value="1"/>
</dbReference>
<organism evidence="1 2">
    <name type="scientific">Candidatus Allofournierella pullicola</name>
    <dbReference type="NCBI Taxonomy" id="2838596"/>
    <lineage>
        <taxon>Bacteria</taxon>
        <taxon>Bacillati</taxon>
        <taxon>Bacillota</taxon>
        <taxon>Clostridia</taxon>
        <taxon>Eubacteriales</taxon>
        <taxon>Oscillospiraceae</taxon>
        <taxon>Allofournierella</taxon>
    </lineage>
</organism>
<dbReference type="CDD" id="cd09846">
    <property type="entry name" value="DUF1312"/>
    <property type="match status" value="1"/>
</dbReference>
<evidence type="ECO:0000313" key="1">
    <source>
        <dbReference type="EMBL" id="HIX04806.1"/>
    </source>
</evidence>
<proteinExistence type="predicted"/>
<sequence>MKDKKALKTNLIFAGVLLAVALVLFAVLQLRPTGGTAVLTYGEDGQTMEIPLNKNARYDVDTGIYTIHLEVKDGAIAFVDSPCPDHLCEGYGWLSRQDDWAACLPAKANVVVMSEGG</sequence>
<reference evidence="1" key="1">
    <citation type="journal article" date="2021" name="PeerJ">
        <title>Extensive microbial diversity within the chicken gut microbiome revealed by metagenomics and culture.</title>
        <authorList>
            <person name="Gilroy R."/>
            <person name="Ravi A."/>
            <person name="Getino M."/>
            <person name="Pursley I."/>
            <person name="Horton D.L."/>
            <person name="Alikhan N.F."/>
            <person name="Baker D."/>
            <person name="Gharbi K."/>
            <person name="Hall N."/>
            <person name="Watson M."/>
            <person name="Adriaenssens E.M."/>
            <person name="Foster-Nyarko E."/>
            <person name="Jarju S."/>
            <person name="Secka A."/>
            <person name="Antonio M."/>
            <person name="Oren A."/>
            <person name="Chaudhuri R.R."/>
            <person name="La Ragione R."/>
            <person name="Hildebrand F."/>
            <person name="Pallen M.J."/>
        </authorList>
    </citation>
    <scope>NUCLEOTIDE SEQUENCE</scope>
    <source>
        <strain evidence="1">2239</strain>
    </source>
</reference>
<gene>
    <name evidence="1" type="ORF">H9865_01655</name>
</gene>
<dbReference type="AlphaFoldDB" id="A0A9D1V2A5"/>
<dbReference type="InterPro" id="IPR038690">
    <property type="entry name" value="NusG_2_sf"/>
</dbReference>
<accession>A0A9D1V2A5</accession>